<protein>
    <submittedName>
        <fullName evidence="1">Uncharacterized protein</fullName>
    </submittedName>
</protein>
<name>A0A1M5MRJ5_9BRAD</name>
<dbReference type="AlphaFoldDB" id="A0A1M5MRJ5"/>
<evidence type="ECO:0000313" key="2">
    <source>
        <dbReference type="Proteomes" id="UP000190675"/>
    </source>
</evidence>
<evidence type="ECO:0000313" key="1">
    <source>
        <dbReference type="EMBL" id="SHG80030.1"/>
    </source>
</evidence>
<dbReference type="Proteomes" id="UP000190675">
    <property type="component" value="Chromosome I"/>
</dbReference>
<proteinExistence type="predicted"/>
<sequence>MVEGENGDDYRLTLARQLFGNVAAISGRNPPGRNEDSEIKVTAGVVRHSPASEMSPSDETNLKFVEETQQRQLKTAAELSEMIEQDLAHHPDCPKAGFQVTVYGWPYWRAMLTIKPAAGAVRNPQEWRALTNELAERLRKRYDLAWE</sequence>
<gene>
    <name evidence="1" type="ORF">SAMN05444169_4201</name>
</gene>
<accession>A0A1M5MRJ5</accession>
<reference evidence="1 2" key="1">
    <citation type="submission" date="2016-11" db="EMBL/GenBank/DDBJ databases">
        <authorList>
            <person name="Jaros S."/>
            <person name="Januszkiewicz K."/>
            <person name="Wedrychowicz H."/>
        </authorList>
    </citation>
    <scope>NUCLEOTIDE SEQUENCE [LARGE SCALE GENOMIC DNA]</scope>
    <source>
        <strain evidence="1 2">GAS242</strain>
    </source>
</reference>
<dbReference type="EMBL" id="LT670818">
    <property type="protein sequence ID" value="SHG80030.1"/>
    <property type="molecule type" value="Genomic_DNA"/>
</dbReference>
<organism evidence="1 2">
    <name type="scientific">Bradyrhizobium erythrophlei</name>
    <dbReference type="NCBI Taxonomy" id="1437360"/>
    <lineage>
        <taxon>Bacteria</taxon>
        <taxon>Pseudomonadati</taxon>
        <taxon>Pseudomonadota</taxon>
        <taxon>Alphaproteobacteria</taxon>
        <taxon>Hyphomicrobiales</taxon>
        <taxon>Nitrobacteraceae</taxon>
        <taxon>Bradyrhizobium</taxon>
    </lineage>
</organism>